<dbReference type="CDD" id="cd14845">
    <property type="entry name" value="L-Ala-D-Glu_peptidase_like"/>
    <property type="match status" value="1"/>
</dbReference>
<comment type="caution">
    <text evidence="2">The sequence shown here is derived from an EMBL/GenBank/DDBJ whole genome shotgun (WGS) entry which is preliminary data.</text>
</comment>
<dbReference type="Gene3D" id="3.30.1380.10">
    <property type="match status" value="1"/>
</dbReference>
<name>A0A0W8FPT9_9ZZZZ</name>
<gene>
    <name evidence="2" type="ORF">ASZ90_007281</name>
</gene>
<evidence type="ECO:0000313" key="2">
    <source>
        <dbReference type="EMBL" id="KUG22938.1"/>
    </source>
</evidence>
<organism evidence="2">
    <name type="scientific">hydrocarbon metagenome</name>
    <dbReference type="NCBI Taxonomy" id="938273"/>
    <lineage>
        <taxon>unclassified sequences</taxon>
        <taxon>metagenomes</taxon>
        <taxon>ecological metagenomes</taxon>
    </lineage>
</organism>
<dbReference type="InterPro" id="IPR039561">
    <property type="entry name" value="Peptidase_M15C"/>
</dbReference>
<feature type="domain" description="Peptidase M15C" evidence="1">
    <location>
        <begin position="101"/>
        <end position="156"/>
    </location>
</feature>
<reference evidence="2" key="1">
    <citation type="journal article" date="2015" name="Proc. Natl. Acad. Sci. U.S.A.">
        <title>Networks of energetic and metabolic interactions define dynamics in microbial communities.</title>
        <authorList>
            <person name="Embree M."/>
            <person name="Liu J.K."/>
            <person name="Al-Bassam M.M."/>
            <person name="Zengler K."/>
        </authorList>
    </citation>
    <scope>NUCLEOTIDE SEQUENCE</scope>
</reference>
<accession>A0A0W8FPT9</accession>
<dbReference type="Pfam" id="PF13539">
    <property type="entry name" value="Peptidase_M15_4"/>
    <property type="match status" value="1"/>
</dbReference>
<proteinExistence type="predicted"/>
<dbReference type="AlphaFoldDB" id="A0A0W8FPT9"/>
<sequence length="158" mass="17733">MASRNIEDCTLSLQRKIKAFAIAMNRAGIPFIITCTARTVAEQFALWAQGRKSLNEVNRLREIAGLAAITDQQNKYKVTWTLKSEHLVDLDDGNPDNDKSRAFDIAITRDGKPVWDVKVDVNGDRIPDYMQAGKIGESVGLHWGGRFSKPDYPHFQDA</sequence>
<evidence type="ECO:0000259" key="1">
    <source>
        <dbReference type="Pfam" id="PF13539"/>
    </source>
</evidence>
<dbReference type="InterPro" id="IPR009045">
    <property type="entry name" value="Zn_M74/Hedgehog-like"/>
</dbReference>
<dbReference type="EMBL" id="LNQE01000931">
    <property type="protein sequence ID" value="KUG22938.1"/>
    <property type="molecule type" value="Genomic_DNA"/>
</dbReference>
<protein>
    <submittedName>
        <fullName evidence="2">L-alanoyl-d-glutamate peptidase</fullName>
    </submittedName>
</protein>
<dbReference type="GO" id="GO:0008233">
    <property type="term" value="F:peptidase activity"/>
    <property type="evidence" value="ECO:0007669"/>
    <property type="project" value="InterPro"/>
</dbReference>
<dbReference type="SUPFAM" id="SSF55166">
    <property type="entry name" value="Hedgehog/DD-peptidase"/>
    <property type="match status" value="1"/>
</dbReference>